<evidence type="ECO:0000313" key="2">
    <source>
        <dbReference type="EMBL" id="KAF5667165.1"/>
    </source>
</evidence>
<feature type="region of interest" description="Disordered" evidence="1">
    <location>
        <begin position="50"/>
        <end position="71"/>
    </location>
</feature>
<organism evidence="2 3">
    <name type="scientific">Fusarium heterosporum</name>
    <dbReference type="NCBI Taxonomy" id="42747"/>
    <lineage>
        <taxon>Eukaryota</taxon>
        <taxon>Fungi</taxon>
        <taxon>Dikarya</taxon>
        <taxon>Ascomycota</taxon>
        <taxon>Pezizomycotina</taxon>
        <taxon>Sordariomycetes</taxon>
        <taxon>Hypocreomycetidae</taxon>
        <taxon>Hypocreales</taxon>
        <taxon>Nectriaceae</taxon>
        <taxon>Fusarium</taxon>
        <taxon>Fusarium heterosporum species complex</taxon>
    </lineage>
</organism>
<dbReference type="Proteomes" id="UP000567885">
    <property type="component" value="Unassembled WGS sequence"/>
</dbReference>
<evidence type="ECO:0000313" key="3">
    <source>
        <dbReference type="Proteomes" id="UP000567885"/>
    </source>
</evidence>
<evidence type="ECO:0000256" key="1">
    <source>
        <dbReference type="SAM" id="MobiDB-lite"/>
    </source>
</evidence>
<sequence>MSGTLNVESAAAISAFIQELSIKASGGKPVDEETLALRMLAAEHTSPDYDLSTIHSSSVRNGPSTASADGDDKFAKLTELMMGDTKSPDEQVSSGQVPKPQPIVILPGYDIGAVQSNYETLMDANSMIQLYSNLMQVQQKPDGFNITTEAAEAYNFQAKQAYDAMMGPLAGFFIFDTGSSQKINNTVPKDQVHDTFLSAVFDNFGFDKDTKAQLDGQLTTFTSGLSKIASGNANSIDFSLRLGLCPRKNVTADEENPIYVYQPTIFLIRMSFDTNSFYQSTGKKSGVDMITLNFNLSVTKCALNARKFEQNRPRFDKMFQLITNSNLKAYSDLLNKQLKTNEKNPGA</sequence>
<proteinExistence type="predicted"/>
<name>A0A8H5T7N7_FUSHE</name>
<keyword evidence="3" id="KW-1185">Reference proteome</keyword>
<gene>
    <name evidence="2" type="ORF">FHETE_5868</name>
</gene>
<accession>A0A8H5T7N7</accession>
<comment type="caution">
    <text evidence="2">The sequence shown here is derived from an EMBL/GenBank/DDBJ whole genome shotgun (WGS) entry which is preliminary data.</text>
</comment>
<protein>
    <submittedName>
        <fullName evidence="2">Uncharacterized protein</fullName>
    </submittedName>
</protein>
<dbReference type="EMBL" id="JAAGWQ010000103">
    <property type="protein sequence ID" value="KAF5667165.1"/>
    <property type="molecule type" value="Genomic_DNA"/>
</dbReference>
<dbReference type="OrthoDB" id="4879928at2759"/>
<dbReference type="AlphaFoldDB" id="A0A8H5T7N7"/>
<feature type="compositionally biased region" description="Polar residues" evidence="1">
    <location>
        <begin position="53"/>
        <end position="67"/>
    </location>
</feature>
<reference evidence="2 3" key="1">
    <citation type="submission" date="2020-05" db="EMBL/GenBank/DDBJ databases">
        <title>Identification and distribution of gene clusters putatively required for synthesis of sphingolipid metabolism inhibitors in phylogenetically diverse species of the filamentous fungus Fusarium.</title>
        <authorList>
            <person name="Kim H.-S."/>
            <person name="Busman M."/>
            <person name="Brown D.W."/>
            <person name="Divon H."/>
            <person name="Uhlig S."/>
            <person name="Proctor R.H."/>
        </authorList>
    </citation>
    <scope>NUCLEOTIDE SEQUENCE [LARGE SCALE GENOMIC DNA]</scope>
    <source>
        <strain evidence="2 3">NRRL 20693</strain>
    </source>
</reference>